<dbReference type="PRINTS" id="PR00081">
    <property type="entry name" value="GDHRDH"/>
</dbReference>
<dbReference type="PRINTS" id="PR00080">
    <property type="entry name" value="SDRFAMILY"/>
</dbReference>
<gene>
    <name evidence="8" type="ORF">C1H46_001566</name>
</gene>
<dbReference type="SUPFAM" id="SSF51735">
    <property type="entry name" value="NAD(P)-binding Rossmann-fold domains"/>
    <property type="match status" value="1"/>
</dbReference>
<evidence type="ECO:0000256" key="2">
    <source>
        <dbReference type="ARBA" id="ARBA00006484"/>
    </source>
</evidence>
<evidence type="ECO:0000256" key="5">
    <source>
        <dbReference type="ARBA" id="ARBA00023002"/>
    </source>
</evidence>
<keyword evidence="7" id="KW-0472">Membrane</keyword>
<dbReference type="EMBL" id="VIEB01000015">
    <property type="protein sequence ID" value="TQE12920.1"/>
    <property type="molecule type" value="Genomic_DNA"/>
</dbReference>
<evidence type="ECO:0000256" key="7">
    <source>
        <dbReference type="SAM" id="Phobius"/>
    </source>
</evidence>
<keyword evidence="5" id="KW-0560">Oxidoreductase</keyword>
<dbReference type="AlphaFoldDB" id="A0A540NQU7"/>
<comment type="similarity">
    <text evidence="2 6">Belongs to the short-chain dehydrogenases/reductases (SDR) family.</text>
</comment>
<dbReference type="GO" id="GO:0016020">
    <property type="term" value="C:membrane"/>
    <property type="evidence" value="ECO:0007669"/>
    <property type="project" value="UniProtKB-SubCell"/>
</dbReference>
<dbReference type="InterPro" id="IPR036291">
    <property type="entry name" value="NAD(P)-bd_dom_sf"/>
</dbReference>
<dbReference type="PANTHER" id="PTHR43391:SF76">
    <property type="entry name" value="11-BETA-HYDROXYSTEROID DEHYDROGENASE-LIKE 2-RELATED"/>
    <property type="match status" value="1"/>
</dbReference>
<dbReference type="Pfam" id="PF00106">
    <property type="entry name" value="adh_short"/>
    <property type="match status" value="1"/>
</dbReference>
<name>A0A540NQU7_MALBA</name>
<evidence type="ECO:0000256" key="3">
    <source>
        <dbReference type="ARBA" id="ARBA00022857"/>
    </source>
</evidence>
<reference evidence="8 9" key="1">
    <citation type="journal article" date="2019" name="G3 (Bethesda)">
        <title>Sequencing of a Wild Apple (Malus baccata) Genome Unravels the Differences Between Cultivated and Wild Apple Species Regarding Disease Resistance and Cold Tolerance.</title>
        <authorList>
            <person name="Chen X."/>
        </authorList>
    </citation>
    <scope>NUCLEOTIDE SEQUENCE [LARGE SCALE GENOMIC DNA]</scope>
    <source>
        <strain evidence="9">cv. Shandingzi</strain>
        <tissue evidence="8">Leaves</tissue>
    </source>
</reference>
<dbReference type="InterPro" id="IPR002347">
    <property type="entry name" value="SDR_fam"/>
</dbReference>
<evidence type="ECO:0000313" key="8">
    <source>
        <dbReference type="EMBL" id="TQE12920.1"/>
    </source>
</evidence>
<evidence type="ECO:0000256" key="4">
    <source>
        <dbReference type="ARBA" id="ARBA00022968"/>
    </source>
</evidence>
<keyword evidence="7" id="KW-1133">Transmembrane helix</keyword>
<dbReference type="Proteomes" id="UP000315295">
    <property type="component" value="Unassembled WGS sequence"/>
</dbReference>
<keyword evidence="3" id="KW-0521">NADP</keyword>
<keyword evidence="9" id="KW-1185">Reference proteome</keyword>
<dbReference type="GO" id="GO:0016491">
    <property type="term" value="F:oxidoreductase activity"/>
    <property type="evidence" value="ECO:0007669"/>
    <property type="project" value="UniProtKB-KW"/>
</dbReference>
<feature type="transmembrane region" description="Helical" evidence="7">
    <location>
        <begin position="12"/>
        <end position="30"/>
    </location>
</feature>
<dbReference type="PANTHER" id="PTHR43391">
    <property type="entry name" value="RETINOL DEHYDROGENASE-RELATED"/>
    <property type="match status" value="1"/>
</dbReference>
<keyword evidence="4" id="KW-0735">Signal-anchor</keyword>
<dbReference type="STRING" id="106549.A0A540NQU7"/>
<protein>
    <submittedName>
        <fullName evidence="8">Uncharacterized protein</fullName>
    </submittedName>
</protein>
<accession>A0A540NQU7</accession>
<dbReference type="GO" id="GO:0005829">
    <property type="term" value="C:cytosol"/>
    <property type="evidence" value="ECO:0007669"/>
    <property type="project" value="TreeGrafter"/>
</dbReference>
<evidence type="ECO:0000256" key="6">
    <source>
        <dbReference type="RuleBase" id="RU000363"/>
    </source>
</evidence>
<evidence type="ECO:0000313" key="9">
    <source>
        <dbReference type="Proteomes" id="UP000315295"/>
    </source>
</evidence>
<comment type="caution">
    <text evidence="8">The sequence shown here is derived from an EMBL/GenBank/DDBJ whole genome shotgun (WGS) entry which is preliminary data.</text>
</comment>
<keyword evidence="7" id="KW-0812">Transmembrane</keyword>
<comment type="subcellular location">
    <subcellularLocation>
        <location evidence="1">Membrane</location>
        <topology evidence="1">Single-pass type II membrane protein</topology>
    </subcellularLocation>
</comment>
<proteinExistence type="inferred from homology"/>
<evidence type="ECO:0000256" key="1">
    <source>
        <dbReference type="ARBA" id="ARBA00004606"/>
    </source>
</evidence>
<dbReference type="Gene3D" id="3.40.50.720">
    <property type="entry name" value="NAD(P)-binding Rossmann-like Domain"/>
    <property type="match status" value="1"/>
</dbReference>
<sequence>MDIINKVLNVTIPPMSLAWLLFVLPTYLFFKLLLSAARHVFSEDVAGKVILITGASSGIGEHLAYEYARRGACLALVARRENRLRDVANTAICFGSPDVLAITADVSRVEDCKRFVDVTVNHFGRLDHLVNNAGIVPVCLFEETTDVTNLAAAMDINFWGSVYGTYFALPHLKRSGGRIVAITSSAGWLRAPRLSMYGATKAAAIAFYETLKVEIGREVGITIVTPGMIESEISQGKFLSKEGQVVLDQELRDLEVSIIPILPVKEAAKSIVDSACRGENYLTVPAWIWQSFYWKVFFPEMLEWCNRTLLISKAGNDERDTLSKKLLYLSGLKQHLYPETVRDPHVKEQ</sequence>
<organism evidence="8 9">
    <name type="scientific">Malus baccata</name>
    <name type="common">Siberian crab apple</name>
    <name type="synonym">Pyrus baccata</name>
    <dbReference type="NCBI Taxonomy" id="106549"/>
    <lineage>
        <taxon>Eukaryota</taxon>
        <taxon>Viridiplantae</taxon>
        <taxon>Streptophyta</taxon>
        <taxon>Embryophyta</taxon>
        <taxon>Tracheophyta</taxon>
        <taxon>Spermatophyta</taxon>
        <taxon>Magnoliopsida</taxon>
        <taxon>eudicotyledons</taxon>
        <taxon>Gunneridae</taxon>
        <taxon>Pentapetalae</taxon>
        <taxon>rosids</taxon>
        <taxon>fabids</taxon>
        <taxon>Rosales</taxon>
        <taxon>Rosaceae</taxon>
        <taxon>Amygdaloideae</taxon>
        <taxon>Maleae</taxon>
        <taxon>Malus</taxon>
    </lineage>
</organism>